<dbReference type="Proteomes" id="UP000823775">
    <property type="component" value="Unassembled WGS sequence"/>
</dbReference>
<evidence type="ECO:0000313" key="2">
    <source>
        <dbReference type="EMBL" id="MCE2055019.1"/>
    </source>
</evidence>
<evidence type="ECO:0000313" key="3">
    <source>
        <dbReference type="Proteomes" id="UP000823775"/>
    </source>
</evidence>
<feature type="non-terminal residue" evidence="2">
    <location>
        <position position="1"/>
    </location>
</feature>
<accession>A0ABS8VXX8</accession>
<organism evidence="2 3">
    <name type="scientific">Datura stramonium</name>
    <name type="common">Jimsonweed</name>
    <name type="synonym">Common thornapple</name>
    <dbReference type="NCBI Taxonomy" id="4076"/>
    <lineage>
        <taxon>Eukaryota</taxon>
        <taxon>Viridiplantae</taxon>
        <taxon>Streptophyta</taxon>
        <taxon>Embryophyta</taxon>
        <taxon>Tracheophyta</taxon>
        <taxon>Spermatophyta</taxon>
        <taxon>Magnoliopsida</taxon>
        <taxon>eudicotyledons</taxon>
        <taxon>Gunneridae</taxon>
        <taxon>Pentapetalae</taxon>
        <taxon>asterids</taxon>
        <taxon>lamiids</taxon>
        <taxon>Solanales</taxon>
        <taxon>Solanaceae</taxon>
        <taxon>Solanoideae</taxon>
        <taxon>Datureae</taxon>
        <taxon>Datura</taxon>
    </lineage>
</organism>
<name>A0ABS8VXX8_DATST</name>
<gene>
    <name evidence="2" type="ORF">HAX54_041799</name>
</gene>
<protein>
    <submittedName>
        <fullName evidence="2">Uncharacterized protein</fullName>
    </submittedName>
</protein>
<keyword evidence="3" id="KW-1185">Reference proteome</keyword>
<proteinExistence type="predicted"/>
<dbReference type="EMBL" id="JACEIK010006062">
    <property type="protein sequence ID" value="MCE2055019.1"/>
    <property type="molecule type" value="Genomic_DNA"/>
</dbReference>
<feature type="region of interest" description="Disordered" evidence="1">
    <location>
        <begin position="1"/>
        <end position="50"/>
    </location>
</feature>
<feature type="compositionally biased region" description="Polar residues" evidence="1">
    <location>
        <begin position="1"/>
        <end position="25"/>
    </location>
</feature>
<feature type="compositionally biased region" description="Basic and acidic residues" evidence="1">
    <location>
        <begin position="40"/>
        <end position="50"/>
    </location>
</feature>
<sequence>MQTRNGARSTVQNASVGTQNVSANTMRAPETTVPQPPHADTLEAEFRGAI</sequence>
<reference evidence="2 3" key="1">
    <citation type="journal article" date="2021" name="BMC Genomics">
        <title>Datura genome reveals duplications of psychoactive alkaloid biosynthetic genes and high mutation rate following tissue culture.</title>
        <authorList>
            <person name="Rajewski A."/>
            <person name="Carter-House D."/>
            <person name="Stajich J."/>
            <person name="Litt A."/>
        </authorList>
    </citation>
    <scope>NUCLEOTIDE SEQUENCE [LARGE SCALE GENOMIC DNA]</scope>
    <source>
        <strain evidence="2">AR-01</strain>
    </source>
</reference>
<comment type="caution">
    <text evidence="2">The sequence shown here is derived from an EMBL/GenBank/DDBJ whole genome shotgun (WGS) entry which is preliminary data.</text>
</comment>
<evidence type="ECO:0000256" key="1">
    <source>
        <dbReference type="SAM" id="MobiDB-lite"/>
    </source>
</evidence>